<accession>A0ABN2J887</accession>
<evidence type="ECO:0000313" key="2">
    <source>
        <dbReference type="EMBL" id="GAA1719984.1"/>
    </source>
</evidence>
<reference evidence="2 3" key="1">
    <citation type="journal article" date="2019" name="Int. J. Syst. Evol. Microbiol.">
        <title>The Global Catalogue of Microorganisms (GCM) 10K type strain sequencing project: providing services to taxonomists for standard genome sequencing and annotation.</title>
        <authorList>
            <consortium name="The Broad Institute Genomics Platform"/>
            <consortium name="The Broad Institute Genome Sequencing Center for Infectious Disease"/>
            <person name="Wu L."/>
            <person name="Ma J."/>
        </authorList>
    </citation>
    <scope>NUCLEOTIDE SEQUENCE [LARGE SCALE GENOMIC DNA]</scope>
    <source>
        <strain evidence="2 3">JCM 14307</strain>
    </source>
</reference>
<keyword evidence="3" id="KW-1185">Reference proteome</keyword>
<organism evidence="2 3">
    <name type="scientific">Kribbella yunnanensis</name>
    <dbReference type="NCBI Taxonomy" id="190194"/>
    <lineage>
        <taxon>Bacteria</taxon>
        <taxon>Bacillati</taxon>
        <taxon>Actinomycetota</taxon>
        <taxon>Actinomycetes</taxon>
        <taxon>Propionibacteriales</taxon>
        <taxon>Kribbellaceae</taxon>
        <taxon>Kribbella</taxon>
    </lineage>
</organism>
<dbReference type="Proteomes" id="UP001500280">
    <property type="component" value="Unassembled WGS sequence"/>
</dbReference>
<evidence type="ECO:0000256" key="1">
    <source>
        <dbReference type="SAM" id="Phobius"/>
    </source>
</evidence>
<dbReference type="EMBL" id="BAAANF010000033">
    <property type="protein sequence ID" value="GAA1719984.1"/>
    <property type="molecule type" value="Genomic_DNA"/>
</dbReference>
<sequence length="49" mass="5401">MVDTPADRATSAIVTTEAFFIQASLEVFGFLYTFAVQEAMLVRRSRTAA</sequence>
<gene>
    <name evidence="2" type="ORF">GCM10009745_81280</name>
</gene>
<protein>
    <submittedName>
        <fullName evidence="2">Uncharacterized protein</fullName>
    </submittedName>
</protein>
<proteinExistence type="predicted"/>
<name>A0ABN2J887_9ACTN</name>
<evidence type="ECO:0000313" key="3">
    <source>
        <dbReference type="Proteomes" id="UP001500280"/>
    </source>
</evidence>
<keyword evidence="1" id="KW-0472">Membrane</keyword>
<comment type="caution">
    <text evidence="2">The sequence shown here is derived from an EMBL/GenBank/DDBJ whole genome shotgun (WGS) entry which is preliminary data.</text>
</comment>
<feature type="transmembrane region" description="Helical" evidence="1">
    <location>
        <begin position="12"/>
        <end position="36"/>
    </location>
</feature>
<keyword evidence="1" id="KW-1133">Transmembrane helix</keyword>
<keyword evidence="1" id="KW-0812">Transmembrane</keyword>